<dbReference type="SUPFAM" id="SSF56219">
    <property type="entry name" value="DNase I-like"/>
    <property type="match status" value="1"/>
</dbReference>
<comment type="caution">
    <text evidence="1">The sequence shown here is derived from an EMBL/GenBank/DDBJ whole genome shotgun (WGS) entry which is preliminary data.</text>
</comment>
<dbReference type="InterPro" id="IPR036691">
    <property type="entry name" value="Endo/exonu/phosph_ase_sf"/>
</dbReference>
<dbReference type="EMBL" id="VYZN01000018">
    <property type="protein sequence ID" value="KAE9537537.1"/>
    <property type="molecule type" value="Genomic_DNA"/>
</dbReference>
<dbReference type="Gene3D" id="3.60.10.10">
    <property type="entry name" value="Endonuclease/exonuclease/phosphatase"/>
    <property type="match status" value="1"/>
</dbReference>
<organism evidence="1 2">
    <name type="scientific">Aphis glycines</name>
    <name type="common">Soybean aphid</name>
    <dbReference type="NCBI Taxonomy" id="307491"/>
    <lineage>
        <taxon>Eukaryota</taxon>
        <taxon>Metazoa</taxon>
        <taxon>Ecdysozoa</taxon>
        <taxon>Arthropoda</taxon>
        <taxon>Hexapoda</taxon>
        <taxon>Insecta</taxon>
        <taxon>Pterygota</taxon>
        <taxon>Neoptera</taxon>
        <taxon>Paraneoptera</taxon>
        <taxon>Hemiptera</taxon>
        <taxon>Sternorrhyncha</taxon>
        <taxon>Aphidomorpha</taxon>
        <taxon>Aphidoidea</taxon>
        <taxon>Aphididae</taxon>
        <taxon>Aphidini</taxon>
        <taxon>Aphis</taxon>
        <taxon>Aphis</taxon>
    </lineage>
</organism>
<evidence type="ECO:0000313" key="1">
    <source>
        <dbReference type="EMBL" id="KAE9537537.1"/>
    </source>
</evidence>
<evidence type="ECO:0000313" key="2">
    <source>
        <dbReference type="Proteomes" id="UP000475862"/>
    </source>
</evidence>
<dbReference type="AlphaFoldDB" id="A0A6G0TRF4"/>
<keyword evidence="2" id="KW-1185">Reference proteome</keyword>
<dbReference type="OrthoDB" id="6614020at2759"/>
<evidence type="ECO:0008006" key="3">
    <source>
        <dbReference type="Google" id="ProtNLM"/>
    </source>
</evidence>
<sequence>MGDFNASVGSQTTGHECVGKFVLGNTNERGEKIISYFKKNVGEGLNPETPSGYGLDKMYEVLKRIRYTWKAPGDKSRHQIDYILVKKKYRNQIRSSHSYPENQIDSDHILVKANCNIRFQKRTLVSKKNWCLEKLRNERIAAVFQSTLGEINRKKESITWHKIKSDINANCEKILGKNILELRKP</sequence>
<dbReference type="Proteomes" id="UP000475862">
    <property type="component" value="Unassembled WGS sequence"/>
</dbReference>
<gene>
    <name evidence="1" type="ORF">AGLY_006560</name>
</gene>
<reference evidence="1 2" key="1">
    <citation type="submission" date="2019-08" db="EMBL/GenBank/DDBJ databases">
        <title>The genome of the soybean aphid Biotype 1, its phylome, world population structure and adaptation to the North American continent.</title>
        <authorList>
            <person name="Giordano R."/>
            <person name="Donthu R.K."/>
            <person name="Hernandez A.G."/>
            <person name="Wright C.L."/>
            <person name="Zimin A.V."/>
        </authorList>
    </citation>
    <scope>NUCLEOTIDE SEQUENCE [LARGE SCALE GENOMIC DNA]</scope>
    <source>
        <tissue evidence="1">Whole aphids</tissue>
    </source>
</reference>
<name>A0A6G0TRF4_APHGL</name>
<accession>A0A6G0TRF4</accession>
<proteinExistence type="predicted"/>
<protein>
    <recommendedName>
        <fullName evidence="3">Endonuclease/exonuclease/phosphatase domain-containing protein</fullName>
    </recommendedName>
</protein>